<dbReference type="Proteomes" id="UP001163321">
    <property type="component" value="Chromosome 7"/>
</dbReference>
<evidence type="ECO:0000313" key="1">
    <source>
        <dbReference type="EMBL" id="KAI9908953.1"/>
    </source>
</evidence>
<evidence type="ECO:0000313" key="2">
    <source>
        <dbReference type="Proteomes" id="UP001163321"/>
    </source>
</evidence>
<proteinExistence type="predicted"/>
<accession>A0ACC0VSY8</accession>
<protein>
    <submittedName>
        <fullName evidence="1">Uncharacterized protein</fullName>
    </submittedName>
</protein>
<sequence>MRSRHVLALLSIWSGASSCTAMDIAFLGLHPPVEPASLFNELPLAKSLVTKLENCVTSACTVTTAISKDEQKLLKIVGNTWPSFGEHYGEHTPSVDAVFGYEEGTKPDVRVAWLEYVHAHPKVLVDAADMIKTDEGLETVSKYLSDELLAEDGTRH</sequence>
<keyword evidence="2" id="KW-1185">Reference proteome</keyword>
<organism evidence="1 2">
    <name type="scientific">Peronosclerospora sorghi</name>
    <dbReference type="NCBI Taxonomy" id="230839"/>
    <lineage>
        <taxon>Eukaryota</taxon>
        <taxon>Sar</taxon>
        <taxon>Stramenopiles</taxon>
        <taxon>Oomycota</taxon>
        <taxon>Peronosporomycetes</taxon>
        <taxon>Peronosporales</taxon>
        <taxon>Peronosporaceae</taxon>
        <taxon>Peronosclerospora</taxon>
    </lineage>
</organism>
<name>A0ACC0VSY8_9STRA</name>
<gene>
    <name evidence="1" type="ORF">PsorP6_014980</name>
</gene>
<comment type="caution">
    <text evidence="1">The sequence shown here is derived from an EMBL/GenBank/DDBJ whole genome shotgun (WGS) entry which is preliminary data.</text>
</comment>
<dbReference type="EMBL" id="CM047586">
    <property type="protein sequence ID" value="KAI9908953.1"/>
    <property type="molecule type" value="Genomic_DNA"/>
</dbReference>
<reference evidence="1 2" key="1">
    <citation type="journal article" date="2022" name="bioRxiv">
        <title>The genome of the oomycete Peronosclerospora sorghi, a cosmopolitan pathogen of maize and sorghum, is inflated with dispersed pseudogenes.</title>
        <authorList>
            <person name="Fletcher K."/>
            <person name="Martin F."/>
            <person name="Isakeit T."/>
            <person name="Cavanaugh K."/>
            <person name="Magill C."/>
            <person name="Michelmore R."/>
        </authorList>
    </citation>
    <scope>NUCLEOTIDE SEQUENCE [LARGE SCALE GENOMIC DNA]</scope>
    <source>
        <strain evidence="1">P6</strain>
    </source>
</reference>